<dbReference type="Pfam" id="PF13692">
    <property type="entry name" value="Glyco_trans_1_4"/>
    <property type="match status" value="1"/>
</dbReference>
<dbReference type="EMBL" id="MPSH01000009">
    <property type="protein sequence ID" value="PNH33197.1"/>
    <property type="molecule type" value="Genomic_DNA"/>
</dbReference>
<dbReference type="PANTHER" id="PTHR13036">
    <property type="entry name" value="BETA1,4 MANNOSYLTRANSFERASE"/>
    <property type="match status" value="1"/>
</dbReference>
<evidence type="ECO:0000256" key="2">
    <source>
        <dbReference type="ARBA" id="ARBA00004922"/>
    </source>
</evidence>
<evidence type="ECO:0000256" key="7">
    <source>
        <dbReference type="ARBA" id="ARBA00022692"/>
    </source>
</evidence>
<dbReference type="OrthoDB" id="614844at2759"/>
<dbReference type="EC" id="2.4.1.142" evidence="3"/>
<proteinExistence type="predicted"/>
<reference evidence="12 13" key="1">
    <citation type="submission" date="2017-12" db="EMBL/GenBank/DDBJ databases">
        <title>Comparative genomics yields insights into virulence evolution of Verticillium dahliae.</title>
        <authorList>
            <person name="Fan R."/>
            <person name="Armitage A.D."/>
            <person name="Cascant-Lopez E."/>
            <person name="Sobczyk M."/>
            <person name="Cockerton H.M."/>
            <person name="Harrison R.J."/>
        </authorList>
    </citation>
    <scope>NUCLEOTIDE SEQUENCE [LARGE SCALE GENOMIC DNA]</scope>
    <source>
        <strain evidence="12 13">12008</strain>
    </source>
</reference>
<evidence type="ECO:0000256" key="8">
    <source>
        <dbReference type="ARBA" id="ARBA00022824"/>
    </source>
</evidence>
<name>A0A2J8D8C9_VERDA</name>
<evidence type="ECO:0000256" key="1">
    <source>
        <dbReference type="ARBA" id="ARBA00004389"/>
    </source>
</evidence>
<dbReference type="PANTHER" id="PTHR13036:SF0">
    <property type="entry name" value="CHITOBIOSYLDIPHOSPHODOLICHOL BETA-MANNOSYLTRANSFERASE"/>
    <property type="match status" value="1"/>
</dbReference>
<keyword evidence="5" id="KW-0328">Glycosyltransferase</keyword>
<evidence type="ECO:0000313" key="12">
    <source>
        <dbReference type="EMBL" id="PNH33197.1"/>
    </source>
</evidence>
<dbReference type="InterPro" id="IPR026051">
    <property type="entry name" value="ALG1-like"/>
</dbReference>
<comment type="function">
    <text evidence="11">Participates in the formation of the lipid-linked precursor oligosaccharide for N-glycosylation. Involved in assembling the dolichol-pyrophosphate-GlcNAc(2)-Man(5) intermediate on the cytoplasmic surface of the ER.</text>
</comment>
<gene>
    <name evidence="12" type="ORF">BJF96_g3424</name>
</gene>
<dbReference type="GO" id="GO:0004578">
    <property type="term" value="F:chitobiosyldiphosphodolichol beta-mannosyltransferase activity"/>
    <property type="evidence" value="ECO:0007669"/>
    <property type="project" value="UniProtKB-EC"/>
</dbReference>
<keyword evidence="10" id="KW-0472">Membrane</keyword>
<protein>
    <recommendedName>
        <fullName evidence="4">Chitobiosyldiphosphodolichol beta-mannosyltransferase</fullName>
        <ecNumber evidence="3">2.4.1.142</ecNumber>
    </recommendedName>
</protein>
<keyword evidence="9" id="KW-1133">Transmembrane helix</keyword>
<dbReference type="OMA" id="CKLIIDW"/>
<evidence type="ECO:0000256" key="9">
    <source>
        <dbReference type="ARBA" id="ARBA00022989"/>
    </source>
</evidence>
<keyword evidence="6" id="KW-0808">Transferase</keyword>
<evidence type="ECO:0000256" key="3">
    <source>
        <dbReference type="ARBA" id="ARBA00012611"/>
    </source>
</evidence>
<organism evidence="12 13">
    <name type="scientific">Verticillium dahliae</name>
    <name type="common">Verticillium wilt</name>
    <dbReference type="NCBI Taxonomy" id="27337"/>
    <lineage>
        <taxon>Eukaryota</taxon>
        <taxon>Fungi</taxon>
        <taxon>Dikarya</taxon>
        <taxon>Ascomycota</taxon>
        <taxon>Pezizomycotina</taxon>
        <taxon>Sordariomycetes</taxon>
        <taxon>Hypocreomycetidae</taxon>
        <taxon>Glomerellales</taxon>
        <taxon>Plectosphaerellaceae</taxon>
        <taxon>Verticillium</taxon>
    </lineage>
</organism>
<evidence type="ECO:0000256" key="11">
    <source>
        <dbReference type="ARBA" id="ARBA00024899"/>
    </source>
</evidence>
<comment type="subcellular location">
    <subcellularLocation>
        <location evidence="1">Endoplasmic reticulum membrane</location>
        <topology evidence="1">Single-pass membrane protein</topology>
    </subcellularLocation>
</comment>
<comment type="pathway">
    <text evidence="2">Protein modification; protein glycosylation.</text>
</comment>
<evidence type="ECO:0000256" key="6">
    <source>
        <dbReference type="ARBA" id="ARBA00022679"/>
    </source>
</evidence>
<sequence>MALVNLITSTALVTIFMTLGIFFYAPHLVGFIPTRYVPSADARDDHIQVLVLGDVGRSPRMQYHAISVVKNGGRVDLVGYNESPLHPQLVDHDRATLYPLPELPALLKNKKLPFFILGPLKVIWQACATFHVMAYQAPASRWIIIQNPPSIPTLHLALIISVLRGSHLLVDWHNYGWSILATTRGRSNRFVQTYLEYESFFGRITPTANLTVTDAMARQLRKPPYSFEKPIFTLHDRPADIFQPILDAATRRKTLARVLAAASVTDATTSAPLVDGILRGDIRLIVSSTSWTPDEDFNLLLSALVAYADGDRAETRPLLAIITGKGPQKAAYEDKILRLTSDGRLTGIQIKTAFLTIEDYAALLAVADLGVCLHMSSSGVDLPMKVVDMFGAGLPVAAYSDYESFGELIKEGENGCGFETAEDLEAVLRRLLSDEGRDELAFLKRGAVEEGRLRWDTEWDRVVGRVVGLVDP</sequence>
<keyword evidence="8" id="KW-0256">Endoplasmic reticulum</keyword>
<dbReference type="SUPFAM" id="SSF53756">
    <property type="entry name" value="UDP-Glycosyltransferase/glycogen phosphorylase"/>
    <property type="match status" value="1"/>
</dbReference>
<dbReference type="Gene3D" id="3.40.50.2000">
    <property type="entry name" value="Glycogen Phosphorylase B"/>
    <property type="match status" value="1"/>
</dbReference>
<dbReference type="AlphaFoldDB" id="A0A2J8D8C9"/>
<dbReference type="Proteomes" id="UP000236305">
    <property type="component" value="Unassembled WGS sequence"/>
</dbReference>
<evidence type="ECO:0000256" key="10">
    <source>
        <dbReference type="ARBA" id="ARBA00023136"/>
    </source>
</evidence>
<comment type="caution">
    <text evidence="12">The sequence shown here is derived from an EMBL/GenBank/DDBJ whole genome shotgun (WGS) entry which is preliminary data.</text>
</comment>
<evidence type="ECO:0000256" key="5">
    <source>
        <dbReference type="ARBA" id="ARBA00022676"/>
    </source>
</evidence>
<keyword evidence="7" id="KW-0812">Transmembrane</keyword>
<accession>A0A2J8D8C9</accession>
<evidence type="ECO:0000313" key="13">
    <source>
        <dbReference type="Proteomes" id="UP000236305"/>
    </source>
</evidence>
<evidence type="ECO:0000256" key="4">
    <source>
        <dbReference type="ARBA" id="ARBA00015841"/>
    </source>
</evidence>
<dbReference type="GO" id="GO:0005789">
    <property type="term" value="C:endoplasmic reticulum membrane"/>
    <property type="evidence" value="ECO:0007669"/>
    <property type="project" value="UniProtKB-SubCell"/>
</dbReference>